<comment type="similarity">
    <text evidence="1 4">Belongs to the metallothionein superfamily. Type 15 family.</text>
</comment>
<dbReference type="AlphaFoldDB" id="A0AAQ3TFP9"/>
<evidence type="ECO:0000313" key="6">
    <source>
        <dbReference type="Proteomes" id="UP001341281"/>
    </source>
</evidence>
<dbReference type="EMBL" id="CP144748">
    <property type="protein sequence ID" value="WVZ72258.1"/>
    <property type="molecule type" value="Genomic_DNA"/>
</dbReference>
<name>A0AAQ3TFP9_PASNO</name>
<accession>A0AAQ3TFP9</accession>
<comment type="function">
    <text evidence="4">Metallothioneins have a high content of cysteine residues that bind various heavy metals.</text>
</comment>
<reference evidence="5 6" key="1">
    <citation type="submission" date="2024-02" db="EMBL/GenBank/DDBJ databases">
        <title>High-quality chromosome-scale genome assembly of Pensacola bahiagrass (Paspalum notatum Flugge var. saurae).</title>
        <authorList>
            <person name="Vega J.M."/>
            <person name="Podio M."/>
            <person name="Orjuela J."/>
            <person name="Siena L.A."/>
            <person name="Pessino S.C."/>
            <person name="Combes M.C."/>
            <person name="Mariac C."/>
            <person name="Albertini E."/>
            <person name="Pupilli F."/>
            <person name="Ortiz J.P.A."/>
            <person name="Leblanc O."/>
        </authorList>
    </citation>
    <scope>NUCLEOTIDE SEQUENCE [LARGE SCALE GENOMIC DNA]</scope>
    <source>
        <strain evidence="5">R1</strain>
        <tissue evidence="5">Leaf</tissue>
    </source>
</reference>
<gene>
    <name evidence="5" type="ORF">U9M48_020747</name>
</gene>
<evidence type="ECO:0000256" key="3">
    <source>
        <dbReference type="ARBA" id="ARBA00022851"/>
    </source>
</evidence>
<dbReference type="GO" id="GO:0046872">
    <property type="term" value="F:metal ion binding"/>
    <property type="evidence" value="ECO:0007669"/>
    <property type="project" value="UniProtKB-UniRule"/>
</dbReference>
<evidence type="ECO:0000256" key="2">
    <source>
        <dbReference type="ARBA" id="ARBA00022723"/>
    </source>
</evidence>
<keyword evidence="3 4" id="KW-0480">Metal-thiolate cluster</keyword>
<proteinExistence type="inferred from homology"/>
<sequence length="78" mass="8470">MMKMIMEFSQIKGIDASHVDVLGLERCKMYPGMVEHHGPDSRHGRRACQGARRAAEGGAENDGCKCGPNCSCNPCTCK</sequence>
<organism evidence="5 6">
    <name type="scientific">Paspalum notatum var. saurae</name>
    <dbReference type="NCBI Taxonomy" id="547442"/>
    <lineage>
        <taxon>Eukaryota</taxon>
        <taxon>Viridiplantae</taxon>
        <taxon>Streptophyta</taxon>
        <taxon>Embryophyta</taxon>
        <taxon>Tracheophyta</taxon>
        <taxon>Spermatophyta</taxon>
        <taxon>Magnoliopsida</taxon>
        <taxon>Liliopsida</taxon>
        <taxon>Poales</taxon>
        <taxon>Poaceae</taxon>
        <taxon>PACMAD clade</taxon>
        <taxon>Panicoideae</taxon>
        <taxon>Andropogonodae</taxon>
        <taxon>Paspaleae</taxon>
        <taxon>Paspalinae</taxon>
        <taxon>Paspalum</taxon>
    </lineage>
</organism>
<keyword evidence="2 4" id="KW-0479">Metal-binding</keyword>
<dbReference type="InterPro" id="IPR000347">
    <property type="entry name" value="Metalthion_15p"/>
</dbReference>
<evidence type="ECO:0000313" key="5">
    <source>
        <dbReference type="EMBL" id="WVZ72258.1"/>
    </source>
</evidence>
<dbReference type="Pfam" id="PF01439">
    <property type="entry name" value="Metallothio_2"/>
    <property type="match status" value="1"/>
</dbReference>
<evidence type="ECO:0000256" key="4">
    <source>
        <dbReference type="RuleBase" id="RU369052"/>
    </source>
</evidence>
<keyword evidence="6" id="KW-1185">Reference proteome</keyword>
<dbReference type="Proteomes" id="UP001341281">
    <property type="component" value="Chromosome 04"/>
</dbReference>
<evidence type="ECO:0000256" key="1">
    <source>
        <dbReference type="ARBA" id="ARBA00005802"/>
    </source>
</evidence>
<protein>
    <recommendedName>
        <fullName evidence="4">Metallothionein-like protein</fullName>
    </recommendedName>
</protein>